<dbReference type="AlphaFoldDB" id="A0A1V6P7F9"/>
<dbReference type="CDD" id="cd00067">
    <property type="entry name" value="GAL4"/>
    <property type="match status" value="1"/>
</dbReference>
<evidence type="ECO:0000256" key="4">
    <source>
        <dbReference type="ARBA" id="ARBA00023125"/>
    </source>
</evidence>
<dbReference type="PROSITE" id="PS50048">
    <property type="entry name" value="ZN2_CY6_FUNGAL_2"/>
    <property type="match status" value="1"/>
</dbReference>
<keyword evidence="1" id="KW-0479">Metal-binding</keyword>
<feature type="compositionally biased region" description="Low complexity" evidence="7">
    <location>
        <begin position="86"/>
        <end position="98"/>
    </location>
</feature>
<dbReference type="GO" id="GO:0008270">
    <property type="term" value="F:zinc ion binding"/>
    <property type="evidence" value="ECO:0007669"/>
    <property type="project" value="InterPro"/>
</dbReference>
<protein>
    <recommendedName>
        <fullName evidence="8">Zn(2)-C6 fungal-type domain-containing protein</fullName>
    </recommendedName>
</protein>
<dbReference type="OMA" id="SACKRCK"/>
<dbReference type="Gene3D" id="4.10.240.10">
    <property type="entry name" value="Zn(2)-C6 fungal-type DNA-binding domain"/>
    <property type="match status" value="1"/>
</dbReference>
<dbReference type="GO" id="GO:0000981">
    <property type="term" value="F:DNA-binding transcription factor activity, RNA polymerase II-specific"/>
    <property type="evidence" value="ECO:0007669"/>
    <property type="project" value="InterPro"/>
</dbReference>
<feature type="domain" description="Zn(2)-C6 fungal-type" evidence="8">
    <location>
        <begin position="12"/>
        <end position="45"/>
    </location>
</feature>
<evidence type="ECO:0000256" key="5">
    <source>
        <dbReference type="ARBA" id="ARBA00023163"/>
    </source>
</evidence>
<evidence type="ECO:0000256" key="6">
    <source>
        <dbReference type="ARBA" id="ARBA00023242"/>
    </source>
</evidence>
<evidence type="ECO:0000313" key="10">
    <source>
        <dbReference type="Proteomes" id="UP000191522"/>
    </source>
</evidence>
<dbReference type="InterPro" id="IPR007219">
    <property type="entry name" value="XnlR_reg_dom"/>
</dbReference>
<evidence type="ECO:0000256" key="7">
    <source>
        <dbReference type="SAM" id="MobiDB-lite"/>
    </source>
</evidence>
<keyword evidence="4" id="KW-0238">DNA-binding</keyword>
<keyword evidence="6" id="KW-0539">Nucleus</keyword>
<sequence length="398" mass="44350">MNEKPRIRAAKACKRCSQRKIKCDAVQNGLPCSRCRMDRVAGCALISSRRGTYDRKPARLPRPVNETSSMKQTQKSLPTSEITNLEAEAPAATTPSSTQISDPRSGTFSPDSAPAGHSSTHDSVDLIPPPTSDEPKLPPRPESVLAATPTDLTSRSVSAMFEDFISWRTERNMPRCGLILLGEASPLTFALEEYPQETSPPLHDASDQIRDSANLAVIQQDIHPSHLDAADIVYLKAKGAFIIPLKALLNNLVSAYLTRFHSLYPIVNKLELEKVHNEQKTPWLLLHAVCFIGATFCDSAVIHQSNFRSRLDARRHYYQKAKLFFDFGYEKNKIILAQCAIMLSFWGPETHSHWNPCSWIGFGVTFAISLGIHRSVASSDAPRGDKGLLRRLWWALVY</sequence>
<dbReference type="Pfam" id="PF00172">
    <property type="entry name" value="Zn_clus"/>
    <property type="match status" value="1"/>
</dbReference>
<dbReference type="GO" id="GO:0003677">
    <property type="term" value="F:DNA binding"/>
    <property type="evidence" value="ECO:0007669"/>
    <property type="project" value="UniProtKB-KW"/>
</dbReference>
<evidence type="ECO:0000256" key="2">
    <source>
        <dbReference type="ARBA" id="ARBA00022833"/>
    </source>
</evidence>
<dbReference type="PANTHER" id="PTHR47171">
    <property type="entry name" value="FARA-RELATED"/>
    <property type="match status" value="1"/>
</dbReference>
<gene>
    <name evidence="9" type="ORF">PENDEC_c019G05963</name>
</gene>
<dbReference type="GO" id="GO:0006351">
    <property type="term" value="P:DNA-templated transcription"/>
    <property type="evidence" value="ECO:0007669"/>
    <property type="project" value="InterPro"/>
</dbReference>
<dbReference type="InterPro" id="IPR036864">
    <property type="entry name" value="Zn2-C6_fun-type_DNA-bd_sf"/>
</dbReference>
<dbReference type="SUPFAM" id="SSF57701">
    <property type="entry name" value="Zn2/Cys6 DNA-binding domain"/>
    <property type="match status" value="1"/>
</dbReference>
<dbReference type="Pfam" id="PF04082">
    <property type="entry name" value="Fungal_trans"/>
    <property type="match status" value="1"/>
</dbReference>
<reference evidence="10" key="1">
    <citation type="journal article" date="2017" name="Nat. Microbiol.">
        <title>Global analysis of biosynthetic gene clusters reveals vast potential of secondary metabolite production in Penicillium species.</title>
        <authorList>
            <person name="Nielsen J.C."/>
            <person name="Grijseels S."/>
            <person name="Prigent S."/>
            <person name="Ji B."/>
            <person name="Dainat J."/>
            <person name="Nielsen K.F."/>
            <person name="Frisvad J.C."/>
            <person name="Workman M."/>
            <person name="Nielsen J."/>
        </authorList>
    </citation>
    <scope>NUCLEOTIDE SEQUENCE [LARGE SCALE GENOMIC DNA]</scope>
    <source>
        <strain evidence="10">IBT 11843</strain>
    </source>
</reference>
<comment type="caution">
    <text evidence="9">The sequence shown here is derived from an EMBL/GenBank/DDBJ whole genome shotgun (WGS) entry which is preliminary data.</text>
</comment>
<evidence type="ECO:0000313" key="9">
    <source>
        <dbReference type="EMBL" id="OQD72707.1"/>
    </source>
</evidence>
<evidence type="ECO:0000256" key="3">
    <source>
        <dbReference type="ARBA" id="ARBA00023015"/>
    </source>
</evidence>
<feature type="compositionally biased region" description="Polar residues" evidence="7">
    <location>
        <begin position="99"/>
        <end position="110"/>
    </location>
</feature>
<feature type="compositionally biased region" description="Polar residues" evidence="7">
    <location>
        <begin position="65"/>
        <end position="83"/>
    </location>
</feature>
<keyword evidence="10" id="KW-1185">Reference proteome</keyword>
<dbReference type="InterPro" id="IPR052073">
    <property type="entry name" value="Amide_Lactam_Regulators"/>
</dbReference>
<dbReference type="SMART" id="SM00066">
    <property type="entry name" value="GAL4"/>
    <property type="match status" value="1"/>
</dbReference>
<accession>A0A1V6P7F9</accession>
<proteinExistence type="predicted"/>
<dbReference type="OrthoDB" id="5121955at2759"/>
<dbReference type="EMBL" id="MDYL01000019">
    <property type="protein sequence ID" value="OQD72707.1"/>
    <property type="molecule type" value="Genomic_DNA"/>
</dbReference>
<dbReference type="PANTHER" id="PTHR47171:SF1">
    <property type="entry name" value="ZN(II)2CYS6 TRANSCRIPTION FACTOR (EUROFUNG)"/>
    <property type="match status" value="1"/>
</dbReference>
<organism evidence="9 10">
    <name type="scientific">Penicillium decumbens</name>
    <dbReference type="NCBI Taxonomy" id="69771"/>
    <lineage>
        <taxon>Eukaryota</taxon>
        <taxon>Fungi</taxon>
        <taxon>Dikarya</taxon>
        <taxon>Ascomycota</taxon>
        <taxon>Pezizomycotina</taxon>
        <taxon>Eurotiomycetes</taxon>
        <taxon>Eurotiomycetidae</taxon>
        <taxon>Eurotiales</taxon>
        <taxon>Aspergillaceae</taxon>
        <taxon>Penicillium</taxon>
    </lineage>
</organism>
<dbReference type="Proteomes" id="UP000191522">
    <property type="component" value="Unassembled WGS sequence"/>
</dbReference>
<evidence type="ECO:0000259" key="8">
    <source>
        <dbReference type="PROSITE" id="PS50048"/>
    </source>
</evidence>
<keyword evidence="2" id="KW-0862">Zinc</keyword>
<keyword evidence="3" id="KW-0805">Transcription regulation</keyword>
<evidence type="ECO:0000256" key="1">
    <source>
        <dbReference type="ARBA" id="ARBA00022723"/>
    </source>
</evidence>
<feature type="region of interest" description="Disordered" evidence="7">
    <location>
        <begin position="54"/>
        <end position="150"/>
    </location>
</feature>
<dbReference type="InterPro" id="IPR001138">
    <property type="entry name" value="Zn2Cys6_DnaBD"/>
</dbReference>
<dbReference type="CDD" id="cd12148">
    <property type="entry name" value="fungal_TF_MHR"/>
    <property type="match status" value="1"/>
</dbReference>
<name>A0A1V6P7F9_PENDC</name>
<keyword evidence="5" id="KW-0804">Transcription</keyword>